<keyword evidence="4" id="KW-0106">Calcium</keyword>
<dbReference type="AlphaFoldDB" id="A0A520N0W4"/>
<proteinExistence type="inferred from homology"/>
<sequence length="548" mass="62712">MIKKSFILFLIISVLFITYSYKKVIVINLLSIINGMTNHIENTKPTEWTKNSISYENNTKPNIIFILADDLGFNDISLHNNNNRNAPATPNIDALAKSGVVFTNGYAASATCSPSRASIMTGRYSTRFGFDYTPYPKTASRILNFIRDEYDNEDLPFINSENVDWEQVGLFVGGMPSEEITIAEMLKDNGYYTALVGKWHLGGLNEGMRPSDQGFDDSLMMTSGLYLPKNHPDVISAKADHAIEDMVWASQLYAVNFNNSKQFKPDKYLTDYFTEEAVKVINNNKDKPFFLYLSHWAPHNPLQALVKDYEKHSHMKNHTKQVYSAMITALDRSVGKIVKALEDNGISDNTIIIFTSDNGGAGYIGLDDINKPYRGWKMTFFEGGMHVPFLMKWPNQIEAGQTYEKRIHHVDIFHTILGASKINAPNNIKYDGVNLIPYLQGENKDNPHQTLFWKDSSYQAIIHDDWKLIRSKLPKKQYLYNLQNDPYENINLINKEIIIKERLNELLDIHINEQIEPKSPHSMSIPVLIDKVSTDQYIDGDEYNYWIN</sequence>
<dbReference type="PANTHER" id="PTHR42693:SF53">
    <property type="entry name" value="ENDO-4-O-SULFATASE"/>
    <property type="match status" value="1"/>
</dbReference>
<comment type="similarity">
    <text evidence="1">Belongs to the sulfatase family.</text>
</comment>
<dbReference type="PROSITE" id="PS00523">
    <property type="entry name" value="SULFATASE_1"/>
    <property type="match status" value="1"/>
</dbReference>
<dbReference type="PANTHER" id="PTHR42693">
    <property type="entry name" value="ARYLSULFATASE FAMILY MEMBER"/>
    <property type="match status" value="1"/>
</dbReference>
<evidence type="ECO:0000256" key="1">
    <source>
        <dbReference type="ARBA" id="ARBA00008779"/>
    </source>
</evidence>
<dbReference type="Pfam" id="PF00884">
    <property type="entry name" value="Sulfatase"/>
    <property type="match status" value="1"/>
</dbReference>
<dbReference type="InterPro" id="IPR017850">
    <property type="entry name" value="Alkaline_phosphatase_core_sf"/>
</dbReference>
<protein>
    <submittedName>
        <fullName evidence="6">Sulfatase</fullName>
    </submittedName>
</protein>
<dbReference type="Gene3D" id="3.30.1120.10">
    <property type="match status" value="1"/>
</dbReference>
<dbReference type="EMBL" id="SHBH01000004">
    <property type="protein sequence ID" value="RZO27124.1"/>
    <property type="molecule type" value="Genomic_DNA"/>
</dbReference>
<dbReference type="GO" id="GO:0046872">
    <property type="term" value="F:metal ion binding"/>
    <property type="evidence" value="ECO:0007669"/>
    <property type="project" value="UniProtKB-KW"/>
</dbReference>
<gene>
    <name evidence="6" type="ORF">EVA95_00920</name>
</gene>
<name>A0A520N0W4_9GAMM</name>
<dbReference type="Gene3D" id="3.40.720.10">
    <property type="entry name" value="Alkaline Phosphatase, subunit A"/>
    <property type="match status" value="1"/>
</dbReference>
<dbReference type="PROSITE" id="PS00149">
    <property type="entry name" value="SULFATASE_2"/>
    <property type="match status" value="1"/>
</dbReference>
<evidence type="ECO:0000313" key="7">
    <source>
        <dbReference type="Proteomes" id="UP000319384"/>
    </source>
</evidence>
<organism evidence="6 7">
    <name type="scientific">SAR86 cluster bacterium</name>
    <dbReference type="NCBI Taxonomy" id="2030880"/>
    <lineage>
        <taxon>Bacteria</taxon>
        <taxon>Pseudomonadati</taxon>
        <taxon>Pseudomonadota</taxon>
        <taxon>Gammaproteobacteria</taxon>
        <taxon>SAR86 cluster</taxon>
    </lineage>
</organism>
<dbReference type="GO" id="GO:0004065">
    <property type="term" value="F:arylsulfatase activity"/>
    <property type="evidence" value="ECO:0007669"/>
    <property type="project" value="TreeGrafter"/>
</dbReference>
<dbReference type="InterPro" id="IPR000917">
    <property type="entry name" value="Sulfatase_N"/>
</dbReference>
<evidence type="ECO:0000259" key="5">
    <source>
        <dbReference type="Pfam" id="PF00884"/>
    </source>
</evidence>
<dbReference type="SUPFAM" id="SSF53649">
    <property type="entry name" value="Alkaline phosphatase-like"/>
    <property type="match status" value="1"/>
</dbReference>
<keyword evidence="3" id="KW-0378">Hydrolase</keyword>
<accession>A0A520N0W4</accession>
<dbReference type="InterPro" id="IPR024607">
    <property type="entry name" value="Sulfatase_CS"/>
</dbReference>
<evidence type="ECO:0000256" key="3">
    <source>
        <dbReference type="ARBA" id="ARBA00022801"/>
    </source>
</evidence>
<dbReference type="InterPro" id="IPR050738">
    <property type="entry name" value="Sulfatase"/>
</dbReference>
<comment type="caution">
    <text evidence="6">The sequence shown here is derived from an EMBL/GenBank/DDBJ whole genome shotgun (WGS) entry which is preliminary data.</text>
</comment>
<reference evidence="6 7" key="1">
    <citation type="submission" date="2019-02" db="EMBL/GenBank/DDBJ databases">
        <title>Prokaryotic population dynamics and viral predation in marine succession experiment using metagenomics: the confinement effect.</title>
        <authorList>
            <person name="Haro-Moreno J.M."/>
            <person name="Rodriguez-Valera F."/>
            <person name="Lopez-Perez M."/>
        </authorList>
    </citation>
    <scope>NUCLEOTIDE SEQUENCE [LARGE SCALE GENOMIC DNA]</scope>
    <source>
        <strain evidence="6">MED-G162</strain>
    </source>
</reference>
<evidence type="ECO:0000313" key="6">
    <source>
        <dbReference type="EMBL" id="RZO27124.1"/>
    </source>
</evidence>
<feature type="domain" description="Sulfatase N-terminal" evidence="5">
    <location>
        <begin position="61"/>
        <end position="419"/>
    </location>
</feature>
<dbReference type="Proteomes" id="UP000319384">
    <property type="component" value="Unassembled WGS sequence"/>
</dbReference>
<evidence type="ECO:0000256" key="2">
    <source>
        <dbReference type="ARBA" id="ARBA00022723"/>
    </source>
</evidence>
<keyword evidence="2" id="KW-0479">Metal-binding</keyword>
<evidence type="ECO:0000256" key="4">
    <source>
        <dbReference type="ARBA" id="ARBA00022837"/>
    </source>
</evidence>